<dbReference type="InterPro" id="IPR036890">
    <property type="entry name" value="HATPase_C_sf"/>
</dbReference>
<name>A0ABR3T0C2_9PEZI</name>
<gene>
    <name evidence="2" type="ORF">SLS56_003342</name>
</gene>
<dbReference type="SUPFAM" id="SSF55874">
    <property type="entry name" value="ATPase domain of HSP90 chaperone/DNA topoisomerase II/histidine kinase"/>
    <property type="match status" value="1"/>
</dbReference>
<accession>A0ABR3T0C2</accession>
<dbReference type="PANTHER" id="PTHR32387:SF0">
    <property type="entry name" value="PROTEIN NO VEIN"/>
    <property type="match status" value="1"/>
</dbReference>
<proteinExistence type="predicted"/>
<protein>
    <recommendedName>
        <fullName evidence="4">Protein NO VEIN C-terminal domain-containing protein</fullName>
    </recommendedName>
</protein>
<evidence type="ECO:0000313" key="2">
    <source>
        <dbReference type="EMBL" id="KAL1632852.1"/>
    </source>
</evidence>
<organism evidence="2 3">
    <name type="scientific">Neofusicoccum ribis</name>
    <dbReference type="NCBI Taxonomy" id="45134"/>
    <lineage>
        <taxon>Eukaryota</taxon>
        <taxon>Fungi</taxon>
        <taxon>Dikarya</taxon>
        <taxon>Ascomycota</taxon>
        <taxon>Pezizomycotina</taxon>
        <taxon>Dothideomycetes</taxon>
        <taxon>Dothideomycetes incertae sedis</taxon>
        <taxon>Botryosphaeriales</taxon>
        <taxon>Botryosphaeriaceae</taxon>
        <taxon>Neofusicoccum</taxon>
    </lineage>
</organism>
<evidence type="ECO:0000313" key="3">
    <source>
        <dbReference type="Proteomes" id="UP001521116"/>
    </source>
</evidence>
<evidence type="ECO:0008006" key="4">
    <source>
        <dbReference type="Google" id="ProtNLM"/>
    </source>
</evidence>
<dbReference type="PANTHER" id="PTHR32387">
    <property type="entry name" value="WU:FJ29H11"/>
    <property type="match status" value="1"/>
</dbReference>
<dbReference type="Gene3D" id="3.30.565.10">
    <property type="entry name" value="Histidine kinase-like ATPase, C-terminal domain"/>
    <property type="match status" value="1"/>
</dbReference>
<dbReference type="EMBL" id="JAJVDC020000026">
    <property type="protein sequence ID" value="KAL1632852.1"/>
    <property type="molecule type" value="Genomic_DNA"/>
</dbReference>
<dbReference type="NCBIfam" id="NF047352">
    <property type="entry name" value="P_loop_sacsin"/>
    <property type="match status" value="1"/>
</dbReference>
<sequence length="1406" mass="159122">MATSIEHAREHISRIRRSRGLDVDSGENMNAEDLHAALEMLSEQLYQKPTRFIMELIQNADDNHYGSQTPELSLTLSGRHLHIACNETGFTEGNINAISRIHKSTKTNDKSGEGYVGEKGIGFKSVFKVADVVWISSGYYSFKFDKRATLGMVTPIWDAFPVNTRPGYTEFYLQLSEDTDVEGIKKELLSLQPSLLLFLRRLRNINIDAPGHPRISLSCAQTSAGRVLSCNGKSTEYIVHQHPLSNMPREERRPGIASTRILLAFPMNKDHEPIVTDQDVFAFLPIRSYGFKFLIQADFLLVASREDIDQSKQWNTAILEGIVDAFMQVVSPPAHPYLQYQWPRYLPRSIYHHTFLKPLEARILQKVRQSSVLFSSGGTLEAPDRLRRIPSDFLYRNAEPMFSYDHAPYKPLSFRYPIDCLDSLWNIGVCSETSDEFVGRLRQFVQFRASDFRHMEEEWHSRLAEILCSQDRSMLRSSLGTEKIIPLANGDWVSSQGKTIFFGTNQSNVTIPGGLDILTVDPHVANNGLRRSLFAALGVQECGTAQICRAILEKHKRMDSWQSTLSDGEIGTMVEQLKFLFTEGREHFNEDSVWFVTGHGRISRGGQIYLNDPNTCRLMDYFGASSNTVRFLHPAYTERLQSSEKDRFFNWLRDTFKISSIPRLCLSLMSSEMTGEFRTIIQSCSSRQVLTLIRDQWSTYSRFLTSLNPSVHEAVRSMEVACQDGQMCPLHRTYLPLRSLTSKVPVPQAVPFLDVTDPVKWKAFGVLGMKMTDDLEFYLDCLEGLRNKCSERLPLNTLRTLYMNIQCRASDNSLLVKSRFKNEALVYLPPTDQTQNGSWHNSTDCIWRAPKCLGNSRSLQSFYRDHEKLFREILGIRNADIQDVVQKLHSTQMKAEDLEYLKPLLLQLNIYIKRGQTKSDIKSLRDAVIFPTRCGGDESVTLTSAADQSWFIADWSSFRKSFEGQISLLDFPPEQCLGLYPLFEALGMQQKLLSVSIKRKLHLKGDNIPSERFAQILRAKAVHLLRLTPVSEHTRVIKQLNHMEAYEVTAVDVERYVETQGLSADNQTIYGKSTPGDVVLDTAKDTADENIPQIYIAVDCLKPENFPPFQLSTELCRLFHIEDKHVRLVDYILRIGDSTMIEELLDAERIKISKEFENHADEDDEDSEHGGTVFNGNYNPGTEIMPTSNGLPGSGSAPSSMAISLLSALPLSQQSRSQLSNSTYSAPAGAEAQSPAQLQQDEDVAFGGEKFVYELLCAHDENFGSSIWTSHLCERAGHPQFKLNEAEYADFTVPDFGNSLALLVFKQEVPAFPTSGAVTYHIEVKSTTGSRTSSFFMSHRQLQKARKCSFSTNGPLPNHVYVIARVYGVKTGHPQVHFYVDPWRLYAQGDLELKPPQGSYVVTTKI</sequence>
<dbReference type="InterPro" id="IPR052957">
    <property type="entry name" value="Auxin_embryo_med"/>
</dbReference>
<feature type="compositionally biased region" description="Polar residues" evidence="1">
    <location>
        <begin position="1174"/>
        <end position="1191"/>
    </location>
</feature>
<reference evidence="2 3" key="1">
    <citation type="submission" date="2024-02" db="EMBL/GenBank/DDBJ databases">
        <title>De novo assembly and annotation of 12 fungi associated with fruit tree decline syndrome in Ontario, Canada.</title>
        <authorList>
            <person name="Sulman M."/>
            <person name="Ellouze W."/>
            <person name="Ilyukhin E."/>
        </authorList>
    </citation>
    <scope>NUCLEOTIDE SEQUENCE [LARGE SCALE GENOMIC DNA]</scope>
    <source>
        <strain evidence="2 3">M1-105</strain>
    </source>
</reference>
<keyword evidence="3" id="KW-1185">Reference proteome</keyword>
<comment type="caution">
    <text evidence="2">The sequence shown here is derived from an EMBL/GenBank/DDBJ whole genome shotgun (WGS) entry which is preliminary data.</text>
</comment>
<feature type="region of interest" description="Disordered" evidence="1">
    <location>
        <begin position="1159"/>
        <end position="1196"/>
    </location>
</feature>
<evidence type="ECO:0000256" key="1">
    <source>
        <dbReference type="SAM" id="MobiDB-lite"/>
    </source>
</evidence>
<dbReference type="Proteomes" id="UP001521116">
    <property type="component" value="Unassembled WGS sequence"/>
</dbReference>
<feature type="region of interest" description="Disordered" evidence="1">
    <location>
        <begin position="1217"/>
        <end position="1237"/>
    </location>
</feature>